<keyword evidence="2" id="KW-1185">Reference proteome</keyword>
<protein>
    <submittedName>
        <fullName evidence="1">Uncharacterized protein</fullName>
    </submittedName>
</protein>
<comment type="caution">
    <text evidence="1">The sequence shown here is derived from an EMBL/GenBank/DDBJ whole genome shotgun (WGS) entry which is preliminary data.</text>
</comment>
<dbReference type="OrthoDB" id="6923026at2"/>
<dbReference type="RefSeq" id="WP_110258284.1">
    <property type="nucleotide sequence ID" value="NZ_QJKB01000021.1"/>
</dbReference>
<organism evidence="1 2">
    <name type="scientific">Undibacterium pigrum</name>
    <dbReference type="NCBI Taxonomy" id="401470"/>
    <lineage>
        <taxon>Bacteria</taxon>
        <taxon>Pseudomonadati</taxon>
        <taxon>Pseudomonadota</taxon>
        <taxon>Betaproteobacteria</taxon>
        <taxon>Burkholderiales</taxon>
        <taxon>Oxalobacteraceae</taxon>
        <taxon>Undibacterium</taxon>
    </lineage>
</organism>
<proteinExistence type="predicted"/>
<accession>A0A318IMR9</accession>
<evidence type="ECO:0000313" key="1">
    <source>
        <dbReference type="EMBL" id="PXX35301.1"/>
    </source>
</evidence>
<reference evidence="1 2" key="1">
    <citation type="submission" date="2018-05" db="EMBL/GenBank/DDBJ databases">
        <title>Genomic Encyclopedia of Type Strains, Phase IV (KMG-IV): sequencing the most valuable type-strain genomes for metagenomic binning, comparative biology and taxonomic classification.</title>
        <authorList>
            <person name="Goeker M."/>
        </authorList>
    </citation>
    <scope>NUCLEOTIDE SEQUENCE [LARGE SCALE GENOMIC DNA]</scope>
    <source>
        <strain evidence="1 2">DSM 19792</strain>
    </source>
</reference>
<name>A0A318IMR9_9BURK</name>
<sequence>MLLFALFELAERQWHTYLPLSEKIRQQLDVLVLNIWSKTSLTSTEALIGVIARLGLSEAYTKLRLTDPGQLSPEVSTEIASAIVEFGDTVDDPYSGLK</sequence>
<dbReference type="AlphaFoldDB" id="A0A318IMR9"/>
<dbReference type="Proteomes" id="UP000247792">
    <property type="component" value="Unassembled WGS sequence"/>
</dbReference>
<evidence type="ECO:0000313" key="2">
    <source>
        <dbReference type="Proteomes" id="UP000247792"/>
    </source>
</evidence>
<dbReference type="EMBL" id="QJKB01000021">
    <property type="protein sequence ID" value="PXX35301.1"/>
    <property type="molecule type" value="Genomic_DNA"/>
</dbReference>
<gene>
    <name evidence="1" type="ORF">DFR42_12136</name>
</gene>